<dbReference type="AlphaFoldDB" id="A0A2M9ZEY5"/>
<sequence length="384" mass="43950">MEVEYKSFLQSPRVWDTIRDPQKIEYILKEYVHNNGLFLKENPLKQELQILQTASDGKIHLRIDPGYVNEEGEITVYKTLSKHMEIGFRVQSVNHDDGVVICVPEYIRIAKDGRILPRVEGLAGKVVAHRFHTLKKDQDSTKVLGTSGQILLTDLHRNILADYPFSRLVFPTGRELNPEQELSKRSGKAIFIKDAITLESLSKEEAPGFDLMDLRKELDEELLLEDRMKAYRLGKIQAFAVYPIYYRDPLGPKLLALGYAETKDRQLDPEILKKFKELEDIFNERIEDSNTLDLDVRQNVVNASEGGILLEVTESQLVESFLHKPFFTADLTFKMQAPLRFAFKIRHISQIGEIYLVGAEIVGSNDAKANMTLLKKNLSFIKSV</sequence>
<dbReference type="Pfam" id="PF07614">
    <property type="entry name" value="DUF1577"/>
    <property type="match status" value="1"/>
</dbReference>
<dbReference type="Proteomes" id="UP000231912">
    <property type="component" value="Unassembled WGS sequence"/>
</dbReference>
<evidence type="ECO:0000313" key="2">
    <source>
        <dbReference type="Proteomes" id="UP000231912"/>
    </source>
</evidence>
<organism evidence="1 2">
    <name type="scientific">Leptospira wolffii</name>
    <dbReference type="NCBI Taxonomy" id="409998"/>
    <lineage>
        <taxon>Bacteria</taxon>
        <taxon>Pseudomonadati</taxon>
        <taxon>Spirochaetota</taxon>
        <taxon>Spirochaetia</taxon>
        <taxon>Leptospirales</taxon>
        <taxon>Leptospiraceae</taxon>
        <taxon>Leptospira</taxon>
    </lineage>
</organism>
<dbReference type="EMBL" id="NPDT01000001">
    <property type="protein sequence ID" value="PJZ66934.1"/>
    <property type="molecule type" value="Genomic_DNA"/>
</dbReference>
<reference evidence="1 2" key="1">
    <citation type="submission" date="2017-07" db="EMBL/GenBank/DDBJ databases">
        <title>Leptospira spp. isolated from tropical soils.</title>
        <authorList>
            <person name="Thibeaux R."/>
            <person name="Iraola G."/>
            <person name="Ferres I."/>
            <person name="Bierque E."/>
            <person name="Girault D."/>
            <person name="Soupe-Gilbert M.-E."/>
            <person name="Picardeau M."/>
            <person name="Goarant C."/>
        </authorList>
    </citation>
    <scope>NUCLEOTIDE SEQUENCE [LARGE SCALE GENOMIC DNA]</scope>
    <source>
        <strain evidence="1 2">FH2-C-A2</strain>
    </source>
</reference>
<protein>
    <recommendedName>
        <fullName evidence="3">DUF1577 domain-containing protein</fullName>
    </recommendedName>
</protein>
<gene>
    <name evidence="1" type="ORF">CH371_02255</name>
</gene>
<name>A0A2M9ZEY5_9LEPT</name>
<dbReference type="InterPro" id="IPR011471">
    <property type="entry name" value="DUF1577"/>
</dbReference>
<comment type="caution">
    <text evidence="1">The sequence shown here is derived from an EMBL/GenBank/DDBJ whole genome shotgun (WGS) entry which is preliminary data.</text>
</comment>
<evidence type="ECO:0000313" key="1">
    <source>
        <dbReference type="EMBL" id="PJZ66934.1"/>
    </source>
</evidence>
<evidence type="ECO:0008006" key="3">
    <source>
        <dbReference type="Google" id="ProtNLM"/>
    </source>
</evidence>
<dbReference type="RefSeq" id="WP_100757510.1">
    <property type="nucleotide sequence ID" value="NZ_NPDT01000001.1"/>
</dbReference>
<proteinExistence type="predicted"/>
<accession>A0A2M9ZEY5</accession>